<dbReference type="Proteomes" id="UP000243499">
    <property type="component" value="Chromosome 7"/>
</dbReference>
<name>A0A2S3IB40_9POAL</name>
<dbReference type="Gramene" id="PAN40512">
    <property type="protein sequence ID" value="PAN40512"/>
    <property type="gene ID" value="PAHAL_7G321200"/>
</dbReference>
<evidence type="ECO:0000313" key="1">
    <source>
        <dbReference type="EMBL" id="PAN40512.1"/>
    </source>
</evidence>
<accession>A0A2S3IB40</accession>
<dbReference type="AlphaFoldDB" id="A0A2S3IB40"/>
<dbReference type="EMBL" id="CM008052">
    <property type="protein sequence ID" value="PAN40512.1"/>
    <property type="molecule type" value="Genomic_DNA"/>
</dbReference>
<sequence length="154" mass="16824">MGHFAKGKQDGLCKSSVGRWTARRPRLCGAMKTRALTFMGRHENICQMFENGRLLNSSSSKQSLAGPLPSSSYRGLEAQQFCLPVRVLEALFFSSSKKKRSAIFRNKPSGMRISKSVHQFNVARIGSEVLLSASPALACNTTAEPPIAIAAFFV</sequence>
<gene>
    <name evidence="1" type="ORF">PAHAL_7G321200</name>
</gene>
<proteinExistence type="predicted"/>
<protein>
    <submittedName>
        <fullName evidence="1">Uncharacterized protein</fullName>
    </submittedName>
</protein>
<reference evidence="1" key="1">
    <citation type="submission" date="2018-04" db="EMBL/GenBank/DDBJ databases">
        <title>WGS assembly of Panicum hallii.</title>
        <authorList>
            <person name="Lovell J."/>
            <person name="Jenkins J."/>
            <person name="Lowry D."/>
            <person name="Mamidi S."/>
            <person name="Sreedasyam A."/>
            <person name="Weng X."/>
            <person name="Barry K."/>
            <person name="Bonette J."/>
            <person name="Campitelli B."/>
            <person name="Daum C."/>
            <person name="Gordon S."/>
            <person name="Gould B."/>
            <person name="Lipzen A."/>
            <person name="Macqueen A."/>
            <person name="Palacio-Mejia J."/>
            <person name="Plott C."/>
            <person name="Shakirov E."/>
            <person name="Shu S."/>
            <person name="Yoshinaga Y."/>
            <person name="Zane M."/>
            <person name="Rokhsar D."/>
            <person name="Grimwood J."/>
            <person name="Schmutz J."/>
            <person name="Juenger T."/>
        </authorList>
    </citation>
    <scope>NUCLEOTIDE SEQUENCE [LARGE SCALE GENOMIC DNA]</scope>
    <source>
        <strain evidence="1">FIL2</strain>
    </source>
</reference>
<organism evidence="1">
    <name type="scientific">Panicum hallii</name>
    <dbReference type="NCBI Taxonomy" id="206008"/>
    <lineage>
        <taxon>Eukaryota</taxon>
        <taxon>Viridiplantae</taxon>
        <taxon>Streptophyta</taxon>
        <taxon>Embryophyta</taxon>
        <taxon>Tracheophyta</taxon>
        <taxon>Spermatophyta</taxon>
        <taxon>Magnoliopsida</taxon>
        <taxon>Liliopsida</taxon>
        <taxon>Poales</taxon>
        <taxon>Poaceae</taxon>
        <taxon>PACMAD clade</taxon>
        <taxon>Panicoideae</taxon>
        <taxon>Panicodae</taxon>
        <taxon>Paniceae</taxon>
        <taxon>Panicinae</taxon>
        <taxon>Panicum</taxon>
        <taxon>Panicum sect. Panicum</taxon>
    </lineage>
</organism>